<reference evidence="2 3" key="1">
    <citation type="submission" date="2023-12" db="EMBL/GenBank/DDBJ databases">
        <title>Blastococcus brunescens sp. nov., an actonobacterium isolated from sandstone collected in sahara desert.</title>
        <authorList>
            <person name="Gtari M."/>
            <person name="Ghodhbane F."/>
        </authorList>
    </citation>
    <scope>NUCLEOTIDE SEQUENCE [LARGE SCALE GENOMIC DNA]</scope>
    <source>
        <strain evidence="2 3">BMG 8361</strain>
    </source>
</reference>
<sequence>MPTRYLTGGTLVCDVESALRVSGLAPERLVLQISAGAVMADDERLRLDVASLRLMGVHVALHGFGSGSSALANLTRLPIDVVKLDRSLITRIDRDPQSRALCESVIGIGRALGLDVVAEGVETTAQLAALSGFGCGFAQGFVISRPMPLSGITGLLAQGDQVLLPGLVGVP</sequence>
<accession>A0ABZ1AVN3</accession>
<dbReference type="PROSITE" id="PS50883">
    <property type="entry name" value="EAL"/>
    <property type="match status" value="1"/>
</dbReference>
<protein>
    <submittedName>
        <fullName evidence="2">EAL domain-containing protein</fullName>
    </submittedName>
</protein>
<name>A0ABZ1AVN3_9ACTN</name>
<dbReference type="Proteomes" id="UP001324287">
    <property type="component" value="Chromosome"/>
</dbReference>
<organism evidence="2 3">
    <name type="scientific">Blastococcus brunescens</name>
    <dbReference type="NCBI Taxonomy" id="1564165"/>
    <lineage>
        <taxon>Bacteria</taxon>
        <taxon>Bacillati</taxon>
        <taxon>Actinomycetota</taxon>
        <taxon>Actinomycetes</taxon>
        <taxon>Geodermatophilales</taxon>
        <taxon>Geodermatophilaceae</taxon>
        <taxon>Blastococcus</taxon>
    </lineage>
</organism>
<feature type="domain" description="EAL" evidence="1">
    <location>
        <begin position="1"/>
        <end position="160"/>
    </location>
</feature>
<evidence type="ECO:0000313" key="3">
    <source>
        <dbReference type="Proteomes" id="UP001324287"/>
    </source>
</evidence>
<dbReference type="PANTHER" id="PTHR33121">
    <property type="entry name" value="CYCLIC DI-GMP PHOSPHODIESTERASE PDEF"/>
    <property type="match status" value="1"/>
</dbReference>
<dbReference type="InterPro" id="IPR050706">
    <property type="entry name" value="Cyclic-di-GMP_PDE-like"/>
</dbReference>
<dbReference type="CDD" id="cd01948">
    <property type="entry name" value="EAL"/>
    <property type="match status" value="1"/>
</dbReference>
<proteinExistence type="predicted"/>
<evidence type="ECO:0000259" key="1">
    <source>
        <dbReference type="PROSITE" id="PS50883"/>
    </source>
</evidence>
<dbReference type="SUPFAM" id="SSF141868">
    <property type="entry name" value="EAL domain-like"/>
    <property type="match status" value="1"/>
</dbReference>
<dbReference type="SMART" id="SM00052">
    <property type="entry name" value="EAL"/>
    <property type="match status" value="1"/>
</dbReference>
<keyword evidence="3" id="KW-1185">Reference proteome</keyword>
<dbReference type="PANTHER" id="PTHR33121:SF70">
    <property type="entry name" value="SIGNALING PROTEIN YKOW"/>
    <property type="match status" value="1"/>
</dbReference>
<dbReference type="InterPro" id="IPR035919">
    <property type="entry name" value="EAL_sf"/>
</dbReference>
<dbReference type="RefSeq" id="WP_324273977.1">
    <property type="nucleotide sequence ID" value="NZ_CP141261.1"/>
</dbReference>
<dbReference type="Pfam" id="PF00563">
    <property type="entry name" value="EAL"/>
    <property type="match status" value="1"/>
</dbReference>
<dbReference type="Gene3D" id="3.20.20.450">
    <property type="entry name" value="EAL domain"/>
    <property type="match status" value="1"/>
</dbReference>
<evidence type="ECO:0000313" key="2">
    <source>
        <dbReference type="EMBL" id="WRL62625.1"/>
    </source>
</evidence>
<dbReference type="InterPro" id="IPR001633">
    <property type="entry name" value="EAL_dom"/>
</dbReference>
<gene>
    <name evidence="2" type="ORF">U6N30_22120</name>
</gene>
<dbReference type="EMBL" id="CP141261">
    <property type="protein sequence ID" value="WRL62625.1"/>
    <property type="molecule type" value="Genomic_DNA"/>
</dbReference>